<reference evidence="3 4" key="1">
    <citation type="submission" date="2016-11" db="EMBL/GenBank/DDBJ databases">
        <authorList>
            <person name="Jaros S."/>
            <person name="Januszkiewicz K."/>
            <person name="Wedrychowicz H."/>
        </authorList>
    </citation>
    <scope>NUCLEOTIDE SEQUENCE [LARGE SCALE GENOMIC DNA]</scope>
    <source>
        <strain evidence="3 4">CGMCC 1.7049</strain>
    </source>
</reference>
<accession>A0A1M5N3Z1</accession>
<name>A0A1M5N3Z1_9GAMM</name>
<dbReference type="Pfam" id="PF18566">
    <property type="entry name" value="Ldi"/>
    <property type="match status" value="1"/>
</dbReference>
<dbReference type="STRING" id="490188.SAMN04488068_1592"/>
<evidence type="ECO:0000259" key="2">
    <source>
        <dbReference type="Pfam" id="PF18566"/>
    </source>
</evidence>
<feature type="transmembrane region" description="Helical" evidence="1">
    <location>
        <begin position="37"/>
        <end position="54"/>
    </location>
</feature>
<feature type="transmembrane region" description="Helical" evidence="1">
    <location>
        <begin position="60"/>
        <end position="77"/>
    </location>
</feature>
<evidence type="ECO:0000313" key="3">
    <source>
        <dbReference type="EMBL" id="SHG83713.1"/>
    </source>
</evidence>
<dbReference type="InterPro" id="IPR041411">
    <property type="entry name" value="Ldi"/>
</dbReference>
<evidence type="ECO:0000313" key="4">
    <source>
        <dbReference type="Proteomes" id="UP000199758"/>
    </source>
</evidence>
<keyword evidence="1" id="KW-1133">Transmembrane helix</keyword>
<dbReference type="OrthoDB" id="3561361at2"/>
<dbReference type="RefSeq" id="WP_072896266.1">
    <property type="nucleotide sequence ID" value="NZ_FQWZ01000003.1"/>
</dbReference>
<keyword evidence="4" id="KW-1185">Reference proteome</keyword>
<keyword evidence="1" id="KW-0812">Transmembrane</keyword>
<dbReference type="EMBL" id="FQWZ01000003">
    <property type="protein sequence ID" value="SHG83713.1"/>
    <property type="molecule type" value="Genomic_DNA"/>
</dbReference>
<protein>
    <recommendedName>
        <fullName evidence="2">Linalool dehydratase/isomerase domain-containing protein</fullName>
    </recommendedName>
</protein>
<feature type="domain" description="Linalool dehydratase/isomerase" evidence="2">
    <location>
        <begin position="251"/>
        <end position="552"/>
    </location>
</feature>
<sequence length="670" mass="73728">MSASHLPYRLIPEPVALLDVGKTLAGPATAARWRRTALIYAALLLLGTALAWLAQPAWAAFGLGLTIPGGGFLLHAASPLTSTALHVALFAGTLLLFVIALFLWIATGNIAAPLLVWLGSAVVAATMDHWTGVPYSSLADICGSGRLATQGQDARLWLPLAIAVVSLIVTWRFRRRLPAMRAEAVRINAFLADARTPVTRDVDAVTGVARVRPVDVRDLQQWRFLLDRALQPVGEFNGFDRIDEFREAAKRYQICNISYMLSMHAYARTPSFHGYQLQAQENLALKMIDHRCWSYWRLENIWGNFKTDPNPFIKDNIMYYGWYAAMLGLHQLNYGDDRFSRPGGIRLEHPNGTVYETSFPDICQLIFNNMQNSDFCLFPCEPRWIYPICNNFGALALRCHDRLYGTTMWDAVKDRYRTGLEQEFITLVGRITAIRDAHTGVTLPALTATMADAITAMFIHPVFPDIAARSWAIIRHDLVRIVDGDVRLKLNGWDKIDFGNYRPSLVTSYGLIAVAAREMGDDEVADGLLARIDREFPSQTIGGVRHYPKASTSAHAVIHAARVLRANTLYDLVNVGMPDACRTGPVLAHADYPDVLVAGAVSDGDDLKLHLASGIGDGEYTIRLARLKPGTGYRIADTDPVAFVAGADGGASLRVALGADVRSVHIVPVG</sequence>
<evidence type="ECO:0000256" key="1">
    <source>
        <dbReference type="SAM" id="Phobius"/>
    </source>
</evidence>
<dbReference type="Proteomes" id="UP000199758">
    <property type="component" value="Unassembled WGS sequence"/>
</dbReference>
<gene>
    <name evidence="3" type="ORF">SAMN04488068_1592</name>
</gene>
<keyword evidence="1" id="KW-0472">Membrane</keyword>
<feature type="transmembrane region" description="Helical" evidence="1">
    <location>
        <begin position="84"/>
        <end position="106"/>
    </location>
</feature>
<proteinExistence type="predicted"/>
<organism evidence="3 4">
    <name type="scientific">Hydrocarboniphaga daqingensis</name>
    <dbReference type="NCBI Taxonomy" id="490188"/>
    <lineage>
        <taxon>Bacteria</taxon>
        <taxon>Pseudomonadati</taxon>
        <taxon>Pseudomonadota</taxon>
        <taxon>Gammaproteobacteria</taxon>
        <taxon>Nevskiales</taxon>
        <taxon>Nevskiaceae</taxon>
        <taxon>Hydrocarboniphaga</taxon>
    </lineage>
</organism>
<feature type="transmembrane region" description="Helical" evidence="1">
    <location>
        <begin position="156"/>
        <end position="173"/>
    </location>
</feature>
<dbReference type="AlphaFoldDB" id="A0A1M5N3Z1"/>